<dbReference type="AlphaFoldDB" id="A0AAN6PJZ4"/>
<feature type="compositionally biased region" description="Acidic residues" evidence="1">
    <location>
        <begin position="393"/>
        <end position="414"/>
    </location>
</feature>
<dbReference type="PANTHER" id="PTHR46411:SF3">
    <property type="entry name" value="AAA+ ATPASE DOMAIN-CONTAINING PROTEIN"/>
    <property type="match status" value="1"/>
</dbReference>
<gene>
    <name evidence="3" type="ORF">C8A01DRAFT_45503</name>
</gene>
<dbReference type="EMBL" id="MU854359">
    <property type="protein sequence ID" value="KAK4041355.1"/>
    <property type="molecule type" value="Genomic_DNA"/>
</dbReference>
<dbReference type="InterPro" id="IPR054289">
    <property type="entry name" value="DUF7025"/>
</dbReference>
<evidence type="ECO:0000259" key="2">
    <source>
        <dbReference type="SMART" id="SM00382"/>
    </source>
</evidence>
<reference evidence="4" key="1">
    <citation type="journal article" date="2023" name="Mol. Phylogenet. Evol.">
        <title>Genome-scale phylogeny and comparative genomics of the fungal order Sordariales.</title>
        <authorList>
            <person name="Hensen N."/>
            <person name="Bonometti L."/>
            <person name="Westerberg I."/>
            <person name="Brannstrom I.O."/>
            <person name="Guillou S."/>
            <person name="Cros-Aarteil S."/>
            <person name="Calhoun S."/>
            <person name="Haridas S."/>
            <person name="Kuo A."/>
            <person name="Mondo S."/>
            <person name="Pangilinan J."/>
            <person name="Riley R."/>
            <person name="LaButti K."/>
            <person name="Andreopoulos B."/>
            <person name="Lipzen A."/>
            <person name="Chen C."/>
            <person name="Yan M."/>
            <person name="Daum C."/>
            <person name="Ng V."/>
            <person name="Clum A."/>
            <person name="Steindorff A."/>
            <person name="Ohm R.A."/>
            <person name="Martin F."/>
            <person name="Silar P."/>
            <person name="Natvig D.O."/>
            <person name="Lalanne C."/>
            <person name="Gautier V."/>
            <person name="Ament-Velasquez S.L."/>
            <person name="Kruys A."/>
            <person name="Hutchinson M.I."/>
            <person name="Powell A.J."/>
            <person name="Barry K."/>
            <person name="Miller A.N."/>
            <person name="Grigoriev I.V."/>
            <person name="Debuchy R."/>
            <person name="Gladieux P."/>
            <person name="Hiltunen Thoren M."/>
            <person name="Johannesson H."/>
        </authorList>
    </citation>
    <scope>NUCLEOTIDE SEQUENCE [LARGE SCALE GENOMIC DNA]</scope>
    <source>
        <strain evidence="4">CBS 284.82</strain>
    </source>
</reference>
<dbReference type="PANTHER" id="PTHR46411">
    <property type="entry name" value="FAMILY ATPASE, PUTATIVE-RELATED"/>
    <property type="match status" value="1"/>
</dbReference>
<dbReference type="SMART" id="SM00382">
    <property type="entry name" value="AAA"/>
    <property type="match status" value="1"/>
</dbReference>
<keyword evidence="3" id="KW-0378">Hydrolase</keyword>
<sequence length="727" mass="81857">MSIVTATPPDSDTEVIVSVDETASVSAAESVPVTPTDAEPAAVEENPPAETDDNDAEQVDETAPSPAPDEAAAEVKSPQDPPVHKLYRHQCRYDECPARWAEFAVLQDEQDNLEAKVRSMPIVQRYTYSKGREWVTQSFAINCQHMRAFLSDALADYQDLDIDLEGWSFTPPYKPLVHRWERALALHQQLKASDDVEKTRAADKLIEFLEPLLAPSIRDLAATHDTGRIRYDMIWQIFPPGEMVLYKLWGVDTLCRVVKYRKSESRSAWRLTLEYVYWDGEKCGLRTTDVNIPYYTGLQRVTSLRVYPLSFAENPEQIKEAMMARGRRFQQLRGYHFLSYDGTKVPLPGTDLEQPMNGRVIIDTYAYYESNNYLKPEMRPLGGNVAEPGISAGDEDNDSSGNGDEEQDASDDEESMYDDMVATATATTHGRVEDLTELSDEHCLLTTPWLKGFDLKAKAWARFHIDKLSEIEWNDKAFDNLVLPGGEKELAWEFVASKTTSKDVFDDFVPDKGRGIIILMFGPPGVGKTYTAEAVAEKARVPLYLVSAGMLGTSPDVVEPALDHALELCRMWNAMLLLDEADVFLGARLDDSLARNELIAIFLTKLEYYQGILFLTTNRFSRIDHAFQSRVDLFLPYHNLGPAARKQVWQNFLGHFGQDRFDVSAADLDRLSALPLNGREIKNLLKSAQLLNSRTGGRVTAERLYMLADKRVSALKMLEDHNASVGR</sequence>
<feature type="compositionally biased region" description="Low complexity" evidence="1">
    <location>
        <begin position="61"/>
        <end position="70"/>
    </location>
</feature>
<evidence type="ECO:0000256" key="1">
    <source>
        <dbReference type="SAM" id="MobiDB-lite"/>
    </source>
</evidence>
<dbReference type="Proteomes" id="UP001303115">
    <property type="component" value="Unassembled WGS sequence"/>
</dbReference>
<feature type="region of interest" description="Disordered" evidence="1">
    <location>
        <begin position="22"/>
        <end position="83"/>
    </location>
</feature>
<dbReference type="InterPro" id="IPR003593">
    <property type="entry name" value="AAA+_ATPase"/>
</dbReference>
<dbReference type="SUPFAM" id="SSF52540">
    <property type="entry name" value="P-loop containing nucleoside triphosphate hydrolases"/>
    <property type="match status" value="1"/>
</dbReference>
<proteinExistence type="predicted"/>
<organism evidence="3 4">
    <name type="scientific">Parachaetomium inaequale</name>
    <dbReference type="NCBI Taxonomy" id="2588326"/>
    <lineage>
        <taxon>Eukaryota</taxon>
        <taxon>Fungi</taxon>
        <taxon>Dikarya</taxon>
        <taxon>Ascomycota</taxon>
        <taxon>Pezizomycotina</taxon>
        <taxon>Sordariomycetes</taxon>
        <taxon>Sordariomycetidae</taxon>
        <taxon>Sordariales</taxon>
        <taxon>Chaetomiaceae</taxon>
        <taxon>Parachaetomium</taxon>
    </lineage>
</organism>
<dbReference type="Pfam" id="PF22942">
    <property type="entry name" value="DUF7025"/>
    <property type="match status" value="1"/>
</dbReference>
<dbReference type="GO" id="GO:0016887">
    <property type="term" value="F:ATP hydrolysis activity"/>
    <property type="evidence" value="ECO:0007669"/>
    <property type="project" value="InterPro"/>
</dbReference>
<feature type="compositionally biased region" description="Low complexity" evidence="1">
    <location>
        <begin position="38"/>
        <end position="49"/>
    </location>
</feature>
<dbReference type="InterPro" id="IPR003959">
    <property type="entry name" value="ATPase_AAA_core"/>
</dbReference>
<name>A0AAN6PJZ4_9PEZI</name>
<dbReference type="Gene3D" id="3.40.50.300">
    <property type="entry name" value="P-loop containing nucleotide triphosphate hydrolases"/>
    <property type="match status" value="1"/>
</dbReference>
<comment type="caution">
    <text evidence="3">The sequence shown here is derived from an EMBL/GenBank/DDBJ whole genome shotgun (WGS) entry which is preliminary data.</text>
</comment>
<dbReference type="InterPro" id="IPR027417">
    <property type="entry name" value="P-loop_NTPase"/>
</dbReference>
<feature type="compositionally biased region" description="Acidic residues" evidence="1">
    <location>
        <begin position="50"/>
        <end position="60"/>
    </location>
</feature>
<keyword evidence="4" id="KW-1185">Reference proteome</keyword>
<dbReference type="Pfam" id="PF00004">
    <property type="entry name" value="AAA"/>
    <property type="match status" value="1"/>
</dbReference>
<dbReference type="GO" id="GO:0005524">
    <property type="term" value="F:ATP binding"/>
    <property type="evidence" value="ECO:0007669"/>
    <property type="project" value="InterPro"/>
</dbReference>
<evidence type="ECO:0000313" key="4">
    <source>
        <dbReference type="Proteomes" id="UP001303115"/>
    </source>
</evidence>
<feature type="domain" description="AAA+ ATPase" evidence="2">
    <location>
        <begin position="514"/>
        <end position="641"/>
    </location>
</feature>
<protein>
    <submittedName>
        <fullName evidence="3">P-loop containing nucleoside triphosphate hydrolase protein</fullName>
    </submittedName>
</protein>
<dbReference type="CDD" id="cd19481">
    <property type="entry name" value="RecA-like_protease"/>
    <property type="match status" value="1"/>
</dbReference>
<feature type="region of interest" description="Disordered" evidence="1">
    <location>
        <begin position="379"/>
        <end position="414"/>
    </location>
</feature>
<accession>A0AAN6PJZ4</accession>
<evidence type="ECO:0000313" key="3">
    <source>
        <dbReference type="EMBL" id="KAK4041355.1"/>
    </source>
</evidence>